<feature type="domain" description="DH" evidence="1">
    <location>
        <begin position="1"/>
        <end position="130"/>
    </location>
</feature>
<dbReference type="InterPro" id="IPR000219">
    <property type="entry name" value="DH_dom"/>
</dbReference>
<dbReference type="eggNOG" id="KOG3519">
    <property type="taxonomic scope" value="Eukaryota"/>
</dbReference>
<evidence type="ECO:0000313" key="3">
    <source>
        <dbReference type="Proteomes" id="UP000054560"/>
    </source>
</evidence>
<accession>A0A0L0FIU2</accession>
<dbReference type="PROSITE" id="PS50010">
    <property type="entry name" value="DH_2"/>
    <property type="match status" value="1"/>
</dbReference>
<dbReference type="Gene3D" id="1.20.900.10">
    <property type="entry name" value="Dbl homology (DH) domain"/>
    <property type="match status" value="1"/>
</dbReference>
<reference evidence="2 3" key="1">
    <citation type="submission" date="2011-02" db="EMBL/GenBank/DDBJ databases">
        <title>The Genome Sequence of Sphaeroforma arctica JP610.</title>
        <authorList>
            <consortium name="The Broad Institute Genome Sequencing Platform"/>
            <person name="Russ C."/>
            <person name="Cuomo C."/>
            <person name="Young S.K."/>
            <person name="Zeng Q."/>
            <person name="Gargeya S."/>
            <person name="Alvarado L."/>
            <person name="Berlin A."/>
            <person name="Chapman S.B."/>
            <person name="Chen Z."/>
            <person name="Freedman E."/>
            <person name="Gellesch M."/>
            <person name="Goldberg J."/>
            <person name="Griggs A."/>
            <person name="Gujja S."/>
            <person name="Heilman E."/>
            <person name="Heiman D."/>
            <person name="Howarth C."/>
            <person name="Mehta T."/>
            <person name="Neiman D."/>
            <person name="Pearson M."/>
            <person name="Roberts A."/>
            <person name="Saif S."/>
            <person name="Shea T."/>
            <person name="Shenoy N."/>
            <person name="Sisk P."/>
            <person name="Stolte C."/>
            <person name="Sykes S."/>
            <person name="White J."/>
            <person name="Yandava C."/>
            <person name="Burger G."/>
            <person name="Gray M.W."/>
            <person name="Holland P.W.H."/>
            <person name="King N."/>
            <person name="Lang F.B.F."/>
            <person name="Roger A.J."/>
            <person name="Ruiz-Trillo I."/>
            <person name="Haas B."/>
            <person name="Nusbaum C."/>
            <person name="Birren B."/>
        </authorList>
    </citation>
    <scope>NUCLEOTIDE SEQUENCE [LARGE SCALE GENOMIC DNA]</scope>
    <source>
        <strain evidence="2 3">JP610</strain>
    </source>
</reference>
<dbReference type="PANTHER" id="PTHR45834">
    <property type="entry name" value="RHO GUANINE NUCLEOTIDE EXCHANGE FACTOR 9-RELATED"/>
    <property type="match status" value="1"/>
</dbReference>
<dbReference type="SMART" id="SM00325">
    <property type="entry name" value="RhoGEF"/>
    <property type="match status" value="1"/>
</dbReference>
<gene>
    <name evidence="2" type="ORF">SARC_10822</name>
</gene>
<feature type="non-terminal residue" evidence="2">
    <location>
        <position position="168"/>
    </location>
</feature>
<protein>
    <recommendedName>
        <fullName evidence="1">DH domain-containing protein</fullName>
    </recommendedName>
</protein>
<dbReference type="STRING" id="667725.A0A0L0FIU2"/>
<dbReference type="InterPro" id="IPR053086">
    <property type="entry name" value="RhoGEF_domain"/>
</dbReference>
<dbReference type="GO" id="GO:0005829">
    <property type="term" value="C:cytosol"/>
    <property type="evidence" value="ECO:0007669"/>
    <property type="project" value="TreeGrafter"/>
</dbReference>
<keyword evidence="3" id="KW-1185">Reference proteome</keyword>
<dbReference type="OrthoDB" id="2154655at2759"/>
<dbReference type="AlphaFoldDB" id="A0A0L0FIU2"/>
<name>A0A0L0FIU2_9EUKA</name>
<evidence type="ECO:0000313" key="2">
    <source>
        <dbReference type="EMBL" id="KNC76694.1"/>
    </source>
</evidence>
<dbReference type="GO" id="GO:0005085">
    <property type="term" value="F:guanyl-nucleotide exchange factor activity"/>
    <property type="evidence" value="ECO:0007669"/>
    <property type="project" value="InterPro"/>
</dbReference>
<evidence type="ECO:0000259" key="1">
    <source>
        <dbReference type="PROSITE" id="PS50010"/>
    </source>
</evidence>
<dbReference type="Proteomes" id="UP000054560">
    <property type="component" value="Unassembled WGS sequence"/>
</dbReference>
<organism evidence="2 3">
    <name type="scientific">Sphaeroforma arctica JP610</name>
    <dbReference type="NCBI Taxonomy" id="667725"/>
    <lineage>
        <taxon>Eukaryota</taxon>
        <taxon>Ichthyosporea</taxon>
        <taxon>Ichthyophonida</taxon>
        <taxon>Sphaeroforma</taxon>
    </lineage>
</organism>
<dbReference type="GeneID" id="25911326"/>
<dbReference type="PANTHER" id="PTHR45834:SF3">
    <property type="entry name" value="RHO GUANINE NUCLEOTIDE EXCHANGE FACTOR 3, ISOFORM L"/>
    <property type="match status" value="1"/>
</dbReference>
<dbReference type="SUPFAM" id="SSF48065">
    <property type="entry name" value="DBL homology domain (DH-domain)"/>
    <property type="match status" value="1"/>
</dbReference>
<sequence length="168" mass="19205">MFSAELLATSQLPLHQQRVGACFMKHAEQFKCYTMYCAKHSKALELLNRLGTRSKLKEFERKKAMDLASGGGQRNLSLSSLVMKPVQRICKYPLLLKEFRQKTPSDHLDYVQLTSALSMMEELAEYINEMTRKMEDMQSMVTLQQQIDGWQGLSLMGCGTMLRQGILS</sequence>
<dbReference type="RefSeq" id="XP_014150596.1">
    <property type="nucleotide sequence ID" value="XM_014295121.1"/>
</dbReference>
<dbReference type="Pfam" id="PF00621">
    <property type="entry name" value="RhoGEF"/>
    <property type="match status" value="1"/>
</dbReference>
<dbReference type="CDD" id="cd00160">
    <property type="entry name" value="RhoGEF"/>
    <property type="match status" value="1"/>
</dbReference>
<dbReference type="EMBL" id="KQ243001">
    <property type="protein sequence ID" value="KNC76694.1"/>
    <property type="molecule type" value="Genomic_DNA"/>
</dbReference>
<proteinExistence type="predicted"/>
<dbReference type="InterPro" id="IPR035899">
    <property type="entry name" value="DBL_dom_sf"/>
</dbReference>